<protein>
    <submittedName>
        <fullName evidence="2">Uncharacterized protein</fullName>
    </submittedName>
</protein>
<evidence type="ECO:0000313" key="2">
    <source>
        <dbReference type="EMBL" id="CAI9286349.1"/>
    </source>
</evidence>
<dbReference type="GO" id="GO:0009910">
    <property type="term" value="P:negative regulation of flower development"/>
    <property type="evidence" value="ECO:0007669"/>
    <property type="project" value="InterPro"/>
</dbReference>
<feature type="region of interest" description="Disordered" evidence="1">
    <location>
        <begin position="68"/>
        <end position="102"/>
    </location>
</feature>
<evidence type="ECO:0000313" key="3">
    <source>
        <dbReference type="Proteomes" id="UP001177003"/>
    </source>
</evidence>
<dbReference type="EMBL" id="OX465081">
    <property type="protein sequence ID" value="CAI9286349.1"/>
    <property type="molecule type" value="Genomic_DNA"/>
</dbReference>
<evidence type="ECO:0000256" key="1">
    <source>
        <dbReference type="SAM" id="MobiDB-lite"/>
    </source>
</evidence>
<dbReference type="GO" id="GO:0048367">
    <property type="term" value="P:shoot system development"/>
    <property type="evidence" value="ECO:0007669"/>
    <property type="project" value="InterPro"/>
</dbReference>
<dbReference type="InterPro" id="IPR034583">
    <property type="entry name" value="EMF1"/>
</dbReference>
<reference evidence="2" key="1">
    <citation type="submission" date="2023-04" db="EMBL/GenBank/DDBJ databases">
        <authorList>
            <person name="Vijverberg K."/>
            <person name="Xiong W."/>
            <person name="Schranz E."/>
        </authorList>
    </citation>
    <scope>NUCLEOTIDE SEQUENCE</scope>
</reference>
<feature type="region of interest" description="Disordered" evidence="1">
    <location>
        <begin position="250"/>
        <end position="271"/>
    </location>
</feature>
<dbReference type="GO" id="GO:0045892">
    <property type="term" value="P:negative regulation of DNA-templated transcription"/>
    <property type="evidence" value="ECO:0007669"/>
    <property type="project" value="InterPro"/>
</dbReference>
<dbReference type="Proteomes" id="UP001177003">
    <property type="component" value="Chromosome 5"/>
</dbReference>
<keyword evidence="3" id="KW-1185">Reference proteome</keyword>
<dbReference type="PANTHER" id="PTHR35504">
    <property type="entry name" value="PROTEIN EMBRYONIC FLOWER 1"/>
    <property type="match status" value="1"/>
</dbReference>
<proteinExistence type="predicted"/>
<dbReference type="PANTHER" id="PTHR35504:SF1">
    <property type="entry name" value="PROTEIN EMBRYONIC FLOWER 1"/>
    <property type="match status" value="1"/>
</dbReference>
<feature type="compositionally biased region" description="Basic and acidic residues" evidence="1">
    <location>
        <begin position="93"/>
        <end position="102"/>
    </location>
</feature>
<name>A0AA35Z5L5_LACSI</name>
<dbReference type="AlphaFoldDB" id="A0AA35Z5L5"/>
<feature type="region of interest" description="Disordered" evidence="1">
    <location>
        <begin position="215"/>
        <end position="236"/>
    </location>
</feature>
<accession>A0AA35Z5L5</accession>
<feature type="compositionally biased region" description="Basic and acidic residues" evidence="1">
    <location>
        <begin position="73"/>
        <end position="83"/>
    </location>
</feature>
<gene>
    <name evidence="2" type="ORF">LSALG_LOCUS25775</name>
</gene>
<sequence>MEIGLNKQQNTKTSEFMSFSIREYVAEIRKKDRKKCWPFGSLGDPEKYDVFASYQSVDSTFLCGQNYPSDRNYGSDDKPEHKQASNPSNKETLNGKEDQDRSQTTHMIEYPDSINICKRVNNGYPDSKSCKVIYKDQNRPENSANGNGDNDKPGRNQPRRKHQKLCLLSDILRNLDNINTRSTTDTKDESDDITLDVKVTTMSKNKMMTNGVEETRFENEEKSKCESKDSHENDSRKTRIYDMDFQAMTKRRKVRPVEEKGIQSTETPNEDSEMEAVMLLATHFNEENPSSSTDDAKRVQMVQSTVEGEASKHITTYSPILSSSTSGGYRAEFRYDQGFEIGTTCACVHKKIRVSLGTENRSSTAAIFQNNLTLLCSINRNPADFSIPNAQNNNHHNFEVVPNTGCTYGESIGLYGSDGPGRSLTGLWYHQFGPVRICGI</sequence>
<organism evidence="2 3">
    <name type="scientific">Lactuca saligna</name>
    <name type="common">Willowleaf lettuce</name>
    <dbReference type="NCBI Taxonomy" id="75948"/>
    <lineage>
        <taxon>Eukaryota</taxon>
        <taxon>Viridiplantae</taxon>
        <taxon>Streptophyta</taxon>
        <taxon>Embryophyta</taxon>
        <taxon>Tracheophyta</taxon>
        <taxon>Spermatophyta</taxon>
        <taxon>Magnoliopsida</taxon>
        <taxon>eudicotyledons</taxon>
        <taxon>Gunneridae</taxon>
        <taxon>Pentapetalae</taxon>
        <taxon>asterids</taxon>
        <taxon>campanulids</taxon>
        <taxon>Asterales</taxon>
        <taxon>Asteraceae</taxon>
        <taxon>Cichorioideae</taxon>
        <taxon>Cichorieae</taxon>
        <taxon>Lactucinae</taxon>
        <taxon>Lactuca</taxon>
    </lineage>
</organism>
<feature type="region of interest" description="Disordered" evidence="1">
    <location>
        <begin position="137"/>
        <end position="162"/>
    </location>
</feature>